<evidence type="ECO:0000313" key="7">
    <source>
        <dbReference type="Proteomes" id="UP000752647"/>
    </source>
</evidence>
<reference evidence="6" key="1">
    <citation type="submission" date="2021-05" db="EMBL/GenBank/DDBJ databases">
        <title>Pangenome of Leuconostoc gelidum warrants species status for Leuconostoc gelidum subsp. gasicomitatum.</title>
        <authorList>
            <person name="Johansson P."/>
            <person name="Sade E."/>
            <person name="Hultman J."/>
            <person name="Auvinen P."/>
            <person name="Bjorkroth J."/>
        </authorList>
    </citation>
    <scope>NUCLEOTIDE SEQUENCE</scope>
    <source>
        <strain evidence="6">A.21.4</strain>
    </source>
</reference>
<evidence type="ECO:0000256" key="3">
    <source>
        <dbReference type="ARBA" id="ARBA00022448"/>
    </source>
</evidence>
<dbReference type="SUPFAM" id="SSF53850">
    <property type="entry name" value="Periplasmic binding protein-like II"/>
    <property type="match status" value="1"/>
</dbReference>
<evidence type="ECO:0000256" key="4">
    <source>
        <dbReference type="ARBA" id="ARBA00022729"/>
    </source>
</evidence>
<dbReference type="Pfam" id="PF13416">
    <property type="entry name" value="SBP_bac_8"/>
    <property type="match status" value="1"/>
</dbReference>
<dbReference type="CDD" id="cd14748">
    <property type="entry name" value="PBP2_UgpB"/>
    <property type="match status" value="1"/>
</dbReference>
<dbReference type="InterPro" id="IPR050490">
    <property type="entry name" value="Bact_solute-bd_prot1"/>
</dbReference>
<dbReference type="Proteomes" id="UP000752647">
    <property type="component" value="Unassembled WGS sequence"/>
</dbReference>
<dbReference type="PANTHER" id="PTHR43649:SF31">
    <property type="entry name" value="SN-GLYCEROL-3-PHOSPHATE-BINDING PERIPLASMIC PROTEIN UGPB"/>
    <property type="match status" value="1"/>
</dbReference>
<dbReference type="InterPro" id="IPR006059">
    <property type="entry name" value="SBP"/>
</dbReference>
<dbReference type="EMBL" id="JAHBFI010000019">
    <property type="protein sequence ID" value="MBZ5962977.1"/>
    <property type="molecule type" value="Genomic_DNA"/>
</dbReference>
<keyword evidence="3" id="KW-0813">Transport</keyword>
<dbReference type="PANTHER" id="PTHR43649">
    <property type="entry name" value="ARABINOSE-BINDING PROTEIN-RELATED"/>
    <property type="match status" value="1"/>
</dbReference>
<proteinExistence type="inferred from homology"/>
<keyword evidence="4 5" id="KW-0732">Signal</keyword>
<comment type="subcellular location">
    <subcellularLocation>
        <location evidence="1">Cell envelope</location>
    </subcellularLocation>
</comment>
<dbReference type="Gene3D" id="3.40.190.10">
    <property type="entry name" value="Periplasmic binding protein-like II"/>
    <property type="match status" value="2"/>
</dbReference>
<feature type="signal peptide" evidence="5">
    <location>
        <begin position="1"/>
        <end position="34"/>
    </location>
</feature>
<gene>
    <name evidence="6" type="ORF">KIJ12_07480</name>
</gene>
<evidence type="ECO:0000256" key="5">
    <source>
        <dbReference type="SAM" id="SignalP"/>
    </source>
</evidence>
<dbReference type="RefSeq" id="WP_224144303.1">
    <property type="nucleotide sequence ID" value="NZ_JAHBFI010000019.1"/>
</dbReference>
<organism evidence="6 7">
    <name type="scientific">Leuconostoc gasicomitatum</name>
    <dbReference type="NCBI Taxonomy" id="115778"/>
    <lineage>
        <taxon>Bacteria</taxon>
        <taxon>Bacillati</taxon>
        <taxon>Bacillota</taxon>
        <taxon>Bacilli</taxon>
        <taxon>Lactobacillales</taxon>
        <taxon>Lactobacillaceae</taxon>
        <taxon>Leuconostoc</taxon>
        <taxon>Leuconostoc gelidum group</taxon>
    </lineage>
</organism>
<feature type="chain" id="PRO_5040306118" evidence="5">
    <location>
        <begin position="35"/>
        <end position="432"/>
    </location>
</feature>
<sequence length="432" mass="46439">MSTGKKFAALAAITIMAGSSFVGLSAVHTPTVSANTVASKPVKVTFWHAMAGPYKDALQKRIDAFNKSQSKYEIVATAQGDYTTLNQKIMAGAKSKTLPVMAQTIYTQVPDYVKDGIVTSLQPQVDGKNGLSKKQLNNIYPGFLQQSKYKGEFYSAPFSASVREMFYNKTLLKKYSLSVPKTWDETAKMSEVLKKDGIATVGFDKSFDMEWNSMARSAGVSLVTNKNKVNVDSKKAVAAAKLITDMVSDGTAKTAGSDIYGTTNFVNGKTALTFSSSAGITATKAAAAKDFDWGTAPLPSYKGKSATVLAGNSLVVTATATKNQQAGAWAFMKYLMSDKQTEKWAESTGYLPITKKATKSAAYKAYLKKNPLAQAASDSLPGAFSDTAFLGYQDYHTNLLNAVDSMLTKKTPASDALKTLSDQTKKTLKENK</sequence>
<dbReference type="GO" id="GO:0030313">
    <property type="term" value="C:cell envelope"/>
    <property type="evidence" value="ECO:0007669"/>
    <property type="project" value="UniProtKB-SubCell"/>
</dbReference>
<name>A0A9Q3SYK2_9LACO</name>
<evidence type="ECO:0000256" key="2">
    <source>
        <dbReference type="ARBA" id="ARBA00008520"/>
    </source>
</evidence>
<dbReference type="AlphaFoldDB" id="A0A9Q3SYK2"/>
<evidence type="ECO:0000256" key="1">
    <source>
        <dbReference type="ARBA" id="ARBA00004196"/>
    </source>
</evidence>
<evidence type="ECO:0000313" key="6">
    <source>
        <dbReference type="EMBL" id="MBZ5962977.1"/>
    </source>
</evidence>
<comment type="caution">
    <text evidence="6">The sequence shown here is derived from an EMBL/GenBank/DDBJ whole genome shotgun (WGS) entry which is preliminary data.</text>
</comment>
<protein>
    <submittedName>
        <fullName evidence="6">ABC transporter substrate-binding protein</fullName>
    </submittedName>
</protein>
<accession>A0A9Q3SYK2</accession>
<comment type="similarity">
    <text evidence="2">Belongs to the bacterial solute-binding protein 1 family.</text>
</comment>